<name>A0ABN4YE07_9GAMM</name>
<protein>
    <submittedName>
        <fullName evidence="1">Uncharacterized protein</fullName>
    </submittedName>
</protein>
<keyword evidence="2" id="KW-1185">Reference proteome</keyword>
<proteinExistence type="predicted"/>
<reference evidence="1 2" key="1">
    <citation type="submission" date="2017-03" db="EMBL/GenBank/DDBJ databases">
        <title>Genome sequencing of Shewanella japonica KCTC 22435.</title>
        <authorList>
            <person name="Kim K.M."/>
        </authorList>
    </citation>
    <scope>NUCLEOTIDE SEQUENCE [LARGE SCALE GENOMIC DNA]</scope>
    <source>
        <strain evidence="1 2">KCTC 22435</strain>
    </source>
</reference>
<accession>A0ABN4YE07</accession>
<dbReference type="EMBL" id="CP020472">
    <property type="protein sequence ID" value="ARD22667.1"/>
    <property type="molecule type" value="Genomic_DNA"/>
</dbReference>
<organism evidence="1 2">
    <name type="scientific">Shewanella japonica</name>
    <dbReference type="NCBI Taxonomy" id="93973"/>
    <lineage>
        <taxon>Bacteria</taxon>
        <taxon>Pseudomonadati</taxon>
        <taxon>Pseudomonadota</taxon>
        <taxon>Gammaproteobacteria</taxon>
        <taxon>Alteromonadales</taxon>
        <taxon>Shewanellaceae</taxon>
        <taxon>Shewanella</taxon>
    </lineage>
</organism>
<evidence type="ECO:0000313" key="1">
    <source>
        <dbReference type="EMBL" id="ARD22667.1"/>
    </source>
</evidence>
<dbReference type="Proteomes" id="UP000191820">
    <property type="component" value="Chromosome"/>
</dbReference>
<dbReference type="RefSeq" id="WP_080915923.1">
    <property type="nucleotide sequence ID" value="NZ_CP020472.1"/>
</dbReference>
<evidence type="ECO:0000313" key="2">
    <source>
        <dbReference type="Proteomes" id="UP000191820"/>
    </source>
</evidence>
<gene>
    <name evidence="1" type="ORF">SJ2017_2377</name>
</gene>
<sequence length="221" mass="25986">MLVSLPLLGQKILASAYHFKSSFYVDKWQNEPINQEQYSNAYLAAEFAANIEPANPHYLLTFAKVMEWGVFEGYSVANNELFNHLYMRAIENRPTWPNAYADYAYNLAFIQHDFPKAWQYSEQSFEYGPYITENIEQALAIGLAYWSNLSATQKSRIFDLSLLAVNSNWRLRKKLEYLSIKYNRQNTLCSFFRYQQKPLSEENIDWLNRALCSENLIKEVH</sequence>